<dbReference type="Gene3D" id="3.30.450.20">
    <property type="entry name" value="PAS domain"/>
    <property type="match status" value="1"/>
</dbReference>
<dbReference type="AlphaFoldDB" id="A0A936YRZ1"/>
<reference evidence="2" key="1">
    <citation type="submission" date="2021-01" db="EMBL/GenBank/DDBJ databases">
        <title>Rhizobium sp. strain KVB221 16S ribosomal RNA gene Genome sequencing and assembly.</title>
        <authorList>
            <person name="Kang M."/>
        </authorList>
    </citation>
    <scope>NUCLEOTIDE SEQUENCE</scope>
    <source>
        <strain evidence="2">KVB221</strain>
    </source>
</reference>
<dbReference type="Pfam" id="PF08448">
    <property type="entry name" value="PAS_4"/>
    <property type="match status" value="1"/>
</dbReference>
<dbReference type="RefSeq" id="WP_201659129.1">
    <property type="nucleotide sequence ID" value="NZ_JAEQNC010000007.1"/>
</dbReference>
<dbReference type="SUPFAM" id="SSF55785">
    <property type="entry name" value="PYP-like sensor domain (PAS domain)"/>
    <property type="match status" value="1"/>
</dbReference>
<organism evidence="2 3">
    <name type="scientific">Rhizobium setariae</name>
    <dbReference type="NCBI Taxonomy" id="2801340"/>
    <lineage>
        <taxon>Bacteria</taxon>
        <taxon>Pseudomonadati</taxon>
        <taxon>Pseudomonadota</taxon>
        <taxon>Alphaproteobacteria</taxon>
        <taxon>Hyphomicrobiales</taxon>
        <taxon>Rhizobiaceae</taxon>
        <taxon>Rhizobium/Agrobacterium group</taxon>
        <taxon>Rhizobium</taxon>
    </lineage>
</organism>
<gene>
    <name evidence="2" type="ORF">JJB09_14000</name>
</gene>
<feature type="domain" description="PAS fold-4" evidence="1">
    <location>
        <begin position="122"/>
        <end position="225"/>
    </location>
</feature>
<sequence length="232" mass="26706">MNTLIESLRAKFSQLKFAVADGEDQLVRIIDREIEPLVARLYDAQPVTPRELYLQVRYFCELTRDNARDPAMVRRNMSAMIDLLDRSFRKPGSQFVRRLMPVLRKPVQREQEDDIHLYQGMLDVLPDQVLLVGRERRVLFANRTFCEQHRCRPHDCIGRQLDEYEFGNAVPDDFDIKLEACLADRDPVTPATTAALPPTPLLERIILRPFRVGTGLPIAVVVIIRSGTLLLL</sequence>
<evidence type="ECO:0000313" key="2">
    <source>
        <dbReference type="EMBL" id="MBL0373144.1"/>
    </source>
</evidence>
<name>A0A936YRZ1_9HYPH</name>
<accession>A0A936YRZ1</accession>
<dbReference type="Proteomes" id="UP000633219">
    <property type="component" value="Unassembled WGS sequence"/>
</dbReference>
<proteinExistence type="predicted"/>
<keyword evidence="3" id="KW-1185">Reference proteome</keyword>
<dbReference type="InterPro" id="IPR035965">
    <property type="entry name" value="PAS-like_dom_sf"/>
</dbReference>
<dbReference type="EMBL" id="JAEQNC010000007">
    <property type="protein sequence ID" value="MBL0373144.1"/>
    <property type="molecule type" value="Genomic_DNA"/>
</dbReference>
<evidence type="ECO:0000313" key="3">
    <source>
        <dbReference type="Proteomes" id="UP000633219"/>
    </source>
</evidence>
<protein>
    <submittedName>
        <fullName evidence="2">PAS domain-containing protein</fullName>
    </submittedName>
</protein>
<dbReference type="InterPro" id="IPR013656">
    <property type="entry name" value="PAS_4"/>
</dbReference>
<evidence type="ECO:0000259" key="1">
    <source>
        <dbReference type="Pfam" id="PF08448"/>
    </source>
</evidence>
<comment type="caution">
    <text evidence="2">The sequence shown here is derived from an EMBL/GenBank/DDBJ whole genome shotgun (WGS) entry which is preliminary data.</text>
</comment>